<dbReference type="OrthoDB" id="9811823at2"/>
<keyword evidence="8" id="KW-1185">Reference proteome</keyword>
<protein>
    <recommendedName>
        <fullName evidence="4">tRNA pseudouridine synthase A</fullName>
        <ecNumber evidence="4">5.4.99.12</ecNumber>
    </recommendedName>
    <alternativeName>
        <fullName evidence="4">tRNA pseudouridine(38-40) synthase</fullName>
    </alternativeName>
    <alternativeName>
        <fullName evidence="4">tRNA pseudouridylate synthase I</fullName>
    </alternativeName>
    <alternativeName>
        <fullName evidence="4">tRNA-uridine isomerase I</fullName>
    </alternativeName>
</protein>
<evidence type="ECO:0000256" key="3">
    <source>
        <dbReference type="ARBA" id="ARBA00023235"/>
    </source>
</evidence>
<comment type="subunit">
    <text evidence="4">Homodimer.</text>
</comment>
<comment type="catalytic activity">
    <reaction evidence="4 5">
        <text>uridine(38/39/40) in tRNA = pseudouridine(38/39/40) in tRNA</text>
        <dbReference type="Rhea" id="RHEA:22376"/>
        <dbReference type="Rhea" id="RHEA-COMP:10085"/>
        <dbReference type="Rhea" id="RHEA-COMP:10087"/>
        <dbReference type="ChEBI" id="CHEBI:65314"/>
        <dbReference type="ChEBI" id="CHEBI:65315"/>
        <dbReference type="EC" id="5.4.99.12"/>
    </reaction>
</comment>
<evidence type="ECO:0000259" key="6">
    <source>
        <dbReference type="Pfam" id="PF01416"/>
    </source>
</evidence>
<dbReference type="InterPro" id="IPR020103">
    <property type="entry name" value="PsdUridine_synth_cat_dom_sf"/>
</dbReference>
<dbReference type="CDD" id="cd02570">
    <property type="entry name" value="PseudoU_synth_EcTruA"/>
    <property type="match status" value="1"/>
</dbReference>
<accession>A0A1C4H4L6</accession>
<dbReference type="Proteomes" id="UP000242610">
    <property type="component" value="Unassembled WGS sequence"/>
</dbReference>
<dbReference type="Pfam" id="PF01416">
    <property type="entry name" value="PseudoU_synth_1"/>
    <property type="match status" value="1"/>
</dbReference>
<evidence type="ECO:0000256" key="4">
    <source>
        <dbReference type="HAMAP-Rule" id="MF_00171"/>
    </source>
</evidence>
<feature type="active site" description="Nucleophile" evidence="4">
    <location>
        <position position="58"/>
    </location>
</feature>
<dbReference type="SUPFAM" id="SSF55120">
    <property type="entry name" value="Pseudouridine synthase"/>
    <property type="match status" value="1"/>
</dbReference>
<name>A0A1C4H4L6_9BIFI</name>
<dbReference type="EMBL" id="FMBL01000002">
    <property type="protein sequence ID" value="SCC79733.1"/>
    <property type="molecule type" value="Genomic_DNA"/>
</dbReference>
<comment type="caution">
    <text evidence="4">Lacks conserved residue(s) required for the propagation of feature annotation.</text>
</comment>
<comment type="function">
    <text evidence="4">Formation of pseudouridine at positions 38, 39 and 40 in the anticodon stem and loop of transfer RNAs.</text>
</comment>
<sequence>MRLRIDLAYDGAAFHGWARQPGLRTVQGIFEEVLHTVLRIAADDEDEPLRLVVAGRTDTGVHASHQVCHLDVGEKTIERCVGHMEVPAIEALKRRLRHDLPDDINLHDISIAPEGFDARFSALERTYVYRIADGAGPAADPRLRGFVFRIEDELDIAVMNEAAVKTIGLHDFGSFATPNPGGTTIREVKRASWRRVPMTGMYGDALSSCARCARPEMRREASADVRSSVIGNGVNGESSSTGVNVDHGDLSLRETEEDKNDGVQSCESLDVADIQLSSTSQDYVVPSIESGLICFTIVADAFARNMVRSLVNACVQVGRHRKSLDWFAQKIDVPVREGSTGPIAACGLTLEHVDYPIDAELGKRAEAIRARRTLNE</sequence>
<dbReference type="HAMAP" id="MF_00171">
    <property type="entry name" value="TruA"/>
    <property type="match status" value="1"/>
</dbReference>
<feature type="binding site" evidence="4">
    <location>
        <position position="127"/>
    </location>
    <ligand>
        <name>substrate</name>
    </ligand>
</feature>
<dbReference type="RefSeq" id="WP_091847692.1">
    <property type="nucleotide sequence ID" value="NZ_FMBL01000002.1"/>
</dbReference>
<dbReference type="EC" id="5.4.99.12" evidence="4"/>
<proteinExistence type="inferred from homology"/>
<comment type="similarity">
    <text evidence="1 4 5">Belongs to the tRNA pseudouridine synthase TruA family.</text>
</comment>
<dbReference type="Gene3D" id="3.30.70.580">
    <property type="entry name" value="Pseudouridine synthase I, catalytic domain, N-terminal subdomain"/>
    <property type="match status" value="1"/>
</dbReference>
<dbReference type="PANTHER" id="PTHR11142:SF0">
    <property type="entry name" value="TRNA PSEUDOURIDINE SYNTHASE-LIKE 1"/>
    <property type="match status" value="1"/>
</dbReference>
<evidence type="ECO:0000256" key="1">
    <source>
        <dbReference type="ARBA" id="ARBA00009375"/>
    </source>
</evidence>
<organism evidence="7 8">
    <name type="scientific">Bifidobacterium commune</name>
    <dbReference type="NCBI Taxonomy" id="1505727"/>
    <lineage>
        <taxon>Bacteria</taxon>
        <taxon>Bacillati</taxon>
        <taxon>Actinomycetota</taxon>
        <taxon>Actinomycetes</taxon>
        <taxon>Bifidobacteriales</taxon>
        <taxon>Bifidobacteriaceae</taxon>
        <taxon>Bifidobacterium</taxon>
    </lineage>
</organism>
<dbReference type="AlphaFoldDB" id="A0A1C4H4L6"/>
<gene>
    <name evidence="4" type="primary">truA</name>
    <name evidence="7" type="ORF">GA0061077_0801</name>
</gene>
<dbReference type="GO" id="GO:0031119">
    <property type="term" value="P:tRNA pseudouridine synthesis"/>
    <property type="evidence" value="ECO:0007669"/>
    <property type="project" value="UniProtKB-UniRule"/>
</dbReference>
<evidence type="ECO:0000256" key="5">
    <source>
        <dbReference type="RuleBase" id="RU003792"/>
    </source>
</evidence>
<dbReference type="InterPro" id="IPR001406">
    <property type="entry name" value="PsdUridine_synth_TruA"/>
</dbReference>
<evidence type="ECO:0000256" key="2">
    <source>
        <dbReference type="ARBA" id="ARBA00022694"/>
    </source>
</evidence>
<evidence type="ECO:0000313" key="8">
    <source>
        <dbReference type="Proteomes" id="UP000242610"/>
    </source>
</evidence>
<dbReference type="GO" id="GO:0003723">
    <property type="term" value="F:RNA binding"/>
    <property type="evidence" value="ECO:0007669"/>
    <property type="project" value="InterPro"/>
</dbReference>
<dbReference type="InterPro" id="IPR020097">
    <property type="entry name" value="PsdUridine_synth_TruA_a/b_dom"/>
</dbReference>
<feature type="domain" description="Pseudouridine synthase I TruA alpha/beta" evidence="6">
    <location>
        <begin position="255"/>
        <end position="356"/>
    </location>
</feature>
<dbReference type="STRING" id="1505727.GA0061077_0801"/>
<evidence type="ECO:0000313" key="7">
    <source>
        <dbReference type="EMBL" id="SCC79733.1"/>
    </source>
</evidence>
<dbReference type="InterPro" id="IPR020095">
    <property type="entry name" value="PsdUridine_synth_TruA_C"/>
</dbReference>
<dbReference type="PANTHER" id="PTHR11142">
    <property type="entry name" value="PSEUDOURIDYLATE SYNTHASE"/>
    <property type="match status" value="1"/>
</dbReference>
<keyword evidence="3 4" id="KW-0413">Isomerase</keyword>
<reference evidence="8" key="1">
    <citation type="submission" date="2016-08" db="EMBL/GenBank/DDBJ databases">
        <authorList>
            <person name="Varghese N."/>
            <person name="Submissions Spin"/>
        </authorList>
    </citation>
    <scope>NUCLEOTIDE SEQUENCE [LARGE SCALE GENOMIC DNA]</scope>
    <source>
        <strain evidence="8">R-52791</strain>
    </source>
</reference>
<dbReference type="Gene3D" id="3.30.70.660">
    <property type="entry name" value="Pseudouridine synthase I, catalytic domain, C-terminal subdomain"/>
    <property type="match status" value="1"/>
</dbReference>
<dbReference type="GO" id="GO:0160147">
    <property type="term" value="F:tRNA pseudouridine(38-40) synthase activity"/>
    <property type="evidence" value="ECO:0007669"/>
    <property type="project" value="UniProtKB-EC"/>
</dbReference>
<dbReference type="InterPro" id="IPR020094">
    <property type="entry name" value="TruA/RsuA/RluB/E/F_N"/>
</dbReference>
<keyword evidence="2 4" id="KW-0819">tRNA processing</keyword>